<reference evidence="10 11" key="2">
    <citation type="journal article" date="2016" name="Genome Announc.">
        <title>Complete Genome Sequence of the Highly Virulent Aeromonas schubertii Strain WL1483, Isolated from Diseased Snakehead Fish (Channa argus) in China.</title>
        <authorList>
            <person name="Liu L."/>
            <person name="Li N."/>
            <person name="Zhang D."/>
            <person name="Fu X."/>
            <person name="Shi C."/>
            <person name="Lin Q."/>
            <person name="Hao G."/>
        </authorList>
    </citation>
    <scope>NUCLEOTIDE SEQUENCE [LARGE SCALE GENOMIC DNA]</scope>
    <source>
        <strain evidence="10 11">WL1483</strain>
    </source>
</reference>
<reference evidence="11" key="1">
    <citation type="submission" date="2015-10" db="EMBL/GenBank/DDBJ databases">
        <title>Complete Genome Sequence of Aeromonas schubertii strain WL1483.</title>
        <authorList>
            <person name="Liu L."/>
        </authorList>
    </citation>
    <scope>NUCLEOTIDE SEQUENCE [LARGE SCALE GENOMIC DNA]</scope>
    <source>
        <strain evidence="11">WL1483</strain>
    </source>
</reference>
<keyword evidence="2 7" id="KW-0055">Arginine biosynthesis</keyword>
<dbReference type="Gene3D" id="3.30.360.10">
    <property type="entry name" value="Dihydrodipicolinate Reductase, domain 2"/>
    <property type="match status" value="1"/>
</dbReference>
<dbReference type="EC" id="1.2.1.38" evidence="7"/>
<dbReference type="AlphaFoldDB" id="A0A0S2SL28"/>
<gene>
    <name evidence="7 10" type="primary">argC</name>
    <name evidence="10" type="ORF">WL1483_2953</name>
</gene>
<organism evidence="10 11">
    <name type="scientific">Aeromonas schubertii</name>
    <dbReference type="NCBI Taxonomy" id="652"/>
    <lineage>
        <taxon>Bacteria</taxon>
        <taxon>Pseudomonadati</taxon>
        <taxon>Pseudomonadota</taxon>
        <taxon>Gammaproteobacteria</taxon>
        <taxon>Aeromonadales</taxon>
        <taxon>Aeromonadaceae</taxon>
        <taxon>Aeromonas</taxon>
    </lineage>
</organism>
<comment type="similarity">
    <text evidence="7">Belongs to the NAGSA dehydrogenase family. Type 1 subfamily.</text>
</comment>
<dbReference type="GO" id="GO:0006526">
    <property type="term" value="P:L-arginine biosynthetic process"/>
    <property type="evidence" value="ECO:0007669"/>
    <property type="project" value="UniProtKB-UniRule"/>
</dbReference>
<keyword evidence="3 7" id="KW-0028">Amino-acid biosynthesis</keyword>
<dbReference type="PROSITE" id="PS01224">
    <property type="entry name" value="ARGC"/>
    <property type="match status" value="1"/>
</dbReference>
<evidence type="ECO:0000256" key="1">
    <source>
        <dbReference type="ARBA" id="ARBA00004862"/>
    </source>
</evidence>
<dbReference type="CDD" id="cd17895">
    <property type="entry name" value="AGPR_1_N"/>
    <property type="match status" value="1"/>
</dbReference>
<dbReference type="Pfam" id="PF01118">
    <property type="entry name" value="Semialdhyde_dh"/>
    <property type="match status" value="1"/>
</dbReference>
<dbReference type="KEGG" id="asr:WL1483_2953"/>
<dbReference type="SMART" id="SM00859">
    <property type="entry name" value="Semialdhyde_dh"/>
    <property type="match status" value="1"/>
</dbReference>
<dbReference type="GO" id="GO:0051287">
    <property type="term" value="F:NAD binding"/>
    <property type="evidence" value="ECO:0007669"/>
    <property type="project" value="InterPro"/>
</dbReference>
<dbReference type="InterPro" id="IPR023013">
    <property type="entry name" value="AGPR_AS"/>
</dbReference>
<keyword evidence="7" id="KW-0963">Cytoplasm</keyword>
<dbReference type="PANTHER" id="PTHR32338:SF10">
    <property type="entry name" value="N-ACETYL-GAMMA-GLUTAMYL-PHOSPHATE REDUCTASE, CHLOROPLASTIC-RELATED"/>
    <property type="match status" value="1"/>
</dbReference>
<dbReference type="Proteomes" id="UP000058114">
    <property type="component" value="Chromosome"/>
</dbReference>
<dbReference type="InterPro" id="IPR050085">
    <property type="entry name" value="AGPR"/>
</dbReference>
<dbReference type="InterPro" id="IPR000534">
    <property type="entry name" value="Semialdehyde_DH_NAD-bd"/>
</dbReference>
<evidence type="ECO:0000259" key="9">
    <source>
        <dbReference type="SMART" id="SM00859"/>
    </source>
</evidence>
<dbReference type="SUPFAM" id="SSF55347">
    <property type="entry name" value="Glyceraldehyde-3-phosphate dehydrogenase-like, C-terminal domain"/>
    <property type="match status" value="1"/>
</dbReference>
<dbReference type="PANTHER" id="PTHR32338">
    <property type="entry name" value="N-ACETYL-GAMMA-GLUTAMYL-PHOSPHATE REDUCTASE, CHLOROPLASTIC-RELATED-RELATED"/>
    <property type="match status" value="1"/>
</dbReference>
<proteinExistence type="inferred from homology"/>
<dbReference type="EMBL" id="CP013067">
    <property type="protein sequence ID" value="ALP42372.1"/>
    <property type="molecule type" value="Genomic_DNA"/>
</dbReference>
<dbReference type="InterPro" id="IPR000706">
    <property type="entry name" value="AGPR_type-1"/>
</dbReference>
<evidence type="ECO:0000256" key="2">
    <source>
        <dbReference type="ARBA" id="ARBA00022571"/>
    </source>
</evidence>
<dbReference type="HAMAP" id="MF_00150">
    <property type="entry name" value="ArgC_type1"/>
    <property type="match status" value="1"/>
</dbReference>
<keyword evidence="5 7" id="KW-0560">Oxidoreductase</keyword>
<dbReference type="Pfam" id="PF22698">
    <property type="entry name" value="Semialdhyde_dhC_1"/>
    <property type="match status" value="1"/>
</dbReference>
<accession>A0A0S2SL28</accession>
<dbReference type="UniPathway" id="UPA00068">
    <property type="reaction ID" value="UER00108"/>
</dbReference>
<evidence type="ECO:0000256" key="5">
    <source>
        <dbReference type="ARBA" id="ARBA00023002"/>
    </source>
</evidence>
<comment type="subcellular location">
    <subcellularLocation>
        <location evidence="7">Cytoplasm</location>
    </subcellularLocation>
</comment>
<evidence type="ECO:0000256" key="3">
    <source>
        <dbReference type="ARBA" id="ARBA00022605"/>
    </source>
</evidence>
<protein>
    <recommendedName>
        <fullName evidence="7">N-acetyl-gamma-glutamyl-phosphate reductase</fullName>
        <shortName evidence="7">AGPR</shortName>
        <ecNumber evidence="7">1.2.1.38</ecNumber>
    </recommendedName>
    <alternativeName>
        <fullName evidence="7">N-acetyl-glutamate semialdehyde dehydrogenase</fullName>
        <shortName evidence="7">NAGSA dehydrogenase</shortName>
    </alternativeName>
</protein>
<dbReference type="InterPro" id="IPR058924">
    <property type="entry name" value="AGPR_dimerisation_dom"/>
</dbReference>
<evidence type="ECO:0000256" key="4">
    <source>
        <dbReference type="ARBA" id="ARBA00022857"/>
    </source>
</evidence>
<feature type="domain" description="Semialdehyde dehydrogenase NAD-binding" evidence="9">
    <location>
        <begin position="4"/>
        <end position="149"/>
    </location>
</feature>
<evidence type="ECO:0000313" key="10">
    <source>
        <dbReference type="EMBL" id="ALP42372.1"/>
    </source>
</evidence>
<comment type="catalytic activity">
    <reaction evidence="6 7">
        <text>N-acetyl-L-glutamate 5-semialdehyde + phosphate + NADP(+) = N-acetyl-L-glutamyl 5-phosphate + NADPH + H(+)</text>
        <dbReference type="Rhea" id="RHEA:21588"/>
        <dbReference type="ChEBI" id="CHEBI:15378"/>
        <dbReference type="ChEBI" id="CHEBI:29123"/>
        <dbReference type="ChEBI" id="CHEBI:43474"/>
        <dbReference type="ChEBI" id="CHEBI:57783"/>
        <dbReference type="ChEBI" id="CHEBI:57936"/>
        <dbReference type="ChEBI" id="CHEBI:58349"/>
        <dbReference type="EC" id="1.2.1.38"/>
    </reaction>
</comment>
<dbReference type="CDD" id="cd23934">
    <property type="entry name" value="AGPR_1_C"/>
    <property type="match status" value="1"/>
</dbReference>
<evidence type="ECO:0000256" key="7">
    <source>
        <dbReference type="HAMAP-Rule" id="MF_00150"/>
    </source>
</evidence>
<evidence type="ECO:0000256" key="6">
    <source>
        <dbReference type="ARBA" id="ARBA00050557"/>
    </source>
</evidence>
<evidence type="ECO:0000256" key="8">
    <source>
        <dbReference type="PROSITE-ProRule" id="PRU10010"/>
    </source>
</evidence>
<dbReference type="SUPFAM" id="SSF51735">
    <property type="entry name" value="NAD(P)-binding Rossmann-fold domains"/>
    <property type="match status" value="1"/>
</dbReference>
<sequence length="341" mass="36188">MMLNTVIVGASGYAGAELAALVQNHPQLTLGALYVSAGSLDAHKLFSALHPQWLGRVDLPLLPLDEEGMSRILTQADLVLLATAHEVSADLAPKLLAKGVTVFDLSGAFRVKQDGFYEQFYGFSHTAPEWLDQAVYGLAEWNADAIKKATLVAVPGCYPTASLCALKPLMAKGLIAADSLPIINAVSGVSGAGRKASLTTSFCEVSLNPYGTFNHRHQPEISHHLGCEVLFQPHLGNYLRGILATIYVQLADDVTPEQVEAAYREAYAGKPLVRLTGAAPSVRGVAGTPYCDLAWRQQGKALVVFSAIDNLLKGAASQAIQCINLKFGFDAGCGLVTQAQG</sequence>
<name>A0A0S2SL28_9GAMM</name>
<dbReference type="Gene3D" id="3.40.50.720">
    <property type="entry name" value="NAD(P)-binding Rossmann-like Domain"/>
    <property type="match status" value="1"/>
</dbReference>
<dbReference type="FunFam" id="3.30.360.10:FF:000014">
    <property type="entry name" value="N-acetyl-gamma-glutamyl-phosphate reductase"/>
    <property type="match status" value="1"/>
</dbReference>
<dbReference type="PATRIC" id="fig|652.5.peg.119"/>
<dbReference type="NCBIfam" id="TIGR01850">
    <property type="entry name" value="argC"/>
    <property type="match status" value="1"/>
</dbReference>
<dbReference type="InterPro" id="IPR036291">
    <property type="entry name" value="NAD(P)-bd_dom_sf"/>
</dbReference>
<keyword evidence="4 7" id="KW-0521">NADP</keyword>
<dbReference type="GO" id="GO:0005737">
    <property type="term" value="C:cytoplasm"/>
    <property type="evidence" value="ECO:0007669"/>
    <property type="project" value="UniProtKB-SubCell"/>
</dbReference>
<comment type="pathway">
    <text evidence="1 7">Amino-acid biosynthesis; L-arginine biosynthesis; N(2)-acetyl-L-ornithine from L-glutamate: step 3/4.</text>
</comment>
<dbReference type="GO" id="GO:0003942">
    <property type="term" value="F:N-acetyl-gamma-glutamyl-phosphate reductase activity"/>
    <property type="evidence" value="ECO:0007669"/>
    <property type="project" value="UniProtKB-UniRule"/>
</dbReference>
<comment type="function">
    <text evidence="7">Catalyzes the NADPH-dependent reduction of N-acetyl-5-glutamyl phosphate to yield N-acetyl-L-glutamate 5-semialdehyde.</text>
</comment>
<evidence type="ECO:0000313" key="11">
    <source>
        <dbReference type="Proteomes" id="UP000058114"/>
    </source>
</evidence>
<dbReference type="GO" id="GO:0070401">
    <property type="term" value="F:NADP+ binding"/>
    <property type="evidence" value="ECO:0007669"/>
    <property type="project" value="InterPro"/>
</dbReference>
<feature type="active site" evidence="7 8">
    <location>
        <position position="157"/>
    </location>
</feature>